<dbReference type="FunFam" id="3.40.50.300:FF:001498">
    <property type="entry name" value="ATP-dependent DNA helicase"/>
    <property type="match status" value="1"/>
</dbReference>
<dbReference type="PANTHER" id="PTHR47642">
    <property type="entry name" value="ATP-DEPENDENT DNA HELICASE"/>
    <property type="match status" value="1"/>
</dbReference>
<dbReference type="AlphaFoldDB" id="A0A0N0CFK0"/>
<dbReference type="GO" id="GO:0000723">
    <property type="term" value="P:telomere maintenance"/>
    <property type="evidence" value="ECO:0007669"/>
    <property type="project" value="InterPro"/>
</dbReference>
<reference evidence="3 5" key="2">
    <citation type="submission" date="2016-10" db="EMBL/GenBank/DDBJ databases">
        <authorList>
            <person name="Varghese N."/>
            <person name="Submissions S."/>
        </authorList>
    </citation>
    <scope>NUCLEOTIDE SEQUENCE [LARGE SCALE GENOMIC DNA]</scope>
    <source>
        <strain evidence="3 5">DSW-5</strain>
    </source>
</reference>
<proteinExistence type="predicted"/>
<dbReference type="EMBL" id="FNUE01000001">
    <property type="protein sequence ID" value="SED99254.1"/>
    <property type="molecule type" value="Genomic_DNA"/>
</dbReference>
<protein>
    <submittedName>
        <fullName evidence="2">PIF1 helicase</fullName>
    </submittedName>
    <submittedName>
        <fullName evidence="3">PIF1-like helicase</fullName>
    </submittedName>
</protein>
<dbReference type="RefSeq" id="WP_053974090.1">
    <property type="nucleotide sequence ID" value="NZ_FNUE01000001.1"/>
</dbReference>
<organism evidence="2 4">
    <name type="scientific">Polaribacter dokdonensis DSW-5</name>
    <dbReference type="NCBI Taxonomy" id="1300348"/>
    <lineage>
        <taxon>Bacteria</taxon>
        <taxon>Pseudomonadati</taxon>
        <taxon>Bacteroidota</taxon>
        <taxon>Flavobacteriia</taxon>
        <taxon>Flavobacteriales</taxon>
        <taxon>Flavobacteriaceae</taxon>
    </lineage>
</organism>
<gene>
    <name evidence="2" type="ORF">I602_1507</name>
    <name evidence="3" type="ORF">SAMN05444353_0260</name>
</gene>
<dbReference type="GO" id="GO:0003678">
    <property type="term" value="F:DNA helicase activity"/>
    <property type="evidence" value="ECO:0007669"/>
    <property type="project" value="InterPro"/>
</dbReference>
<dbReference type="OrthoDB" id="9763659at2"/>
<feature type="domain" description="DNA helicase Pif1-like DEAD-box helicase" evidence="1">
    <location>
        <begin position="17"/>
        <end position="217"/>
    </location>
</feature>
<evidence type="ECO:0000313" key="3">
    <source>
        <dbReference type="EMBL" id="SED99254.1"/>
    </source>
</evidence>
<evidence type="ECO:0000259" key="1">
    <source>
        <dbReference type="Pfam" id="PF05970"/>
    </source>
</evidence>
<comment type="caution">
    <text evidence="2">The sequence shown here is derived from an EMBL/GenBank/DDBJ whole genome shotgun (WGS) entry which is preliminary data.</text>
</comment>
<keyword evidence="2" id="KW-0547">Nucleotide-binding</keyword>
<name>A0A0N0CFK0_9FLAO</name>
<dbReference type="Pfam" id="PF05970">
    <property type="entry name" value="PIF1"/>
    <property type="match status" value="1"/>
</dbReference>
<keyword evidence="5" id="KW-1185">Reference proteome</keyword>
<evidence type="ECO:0000313" key="5">
    <source>
        <dbReference type="Proteomes" id="UP000183071"/>
    </source>
</evidence>
<dbReference type="PATRIC" id="fig|1300348.6.peg.1506"/>
<dbReference type="InterPro" id="IPR010285">
    <property type="entry name" value="DNA_helicase_pif1-like_DEAD"/>
</dbReference>
<keyword evidence="2" id="KW-0067">ATP-binding</keyword>
<dbReference type="GO" id="GO:0006281">
    <property type="term" value="P:DNA repair"/>
    <property type="evidence" value="ECO:0007669"/>
    <property type="project" value="InterPro"/>
</dbReference>
<dbReference type="InterPro" id="IPR051055">
    <property type="entry name" value="PIF1_helicase"/>
</dbReference>
<dbReference type="Gene3D" id="3.40.50.300">
    <property type="entry name" value="P-loop containing nucleotide triphosphate hydrolases"/>
    <property type="match status" value="1"/>
</dbReference>
<keyword evidence="2" id="KW-0347">Helicase</keyword>
<dbReference type="Proteomes" id="UP000037716">
    <property type="component" value="Unassembled WGS sequence"/>
</dbReference>
<sequence>MLKLDKLNTEFNRAIELIKYTNGIIFLTGKAGTGKTTFLKYLLEKKYKESIVLAPTGVAAINAGGVTINSFFQIPFGPFLPNDIRLSPKEINKNFKFNNSKKELISKLELLIIDEVSMVRSDTLDVIDNLLRYFRKDKYLPFGGVQVLLIGDVFQLPPIVESSQWEILSHYYKSSFFFDSKVFRKSKPIHIEFKKLYRQKDEEFISLLNKVRMNKLSSLDLKTLNSRVKEIRSKDQYITLTTHRKAVNKINTSRLKLNKNELIQFEASVEGDFDEGSYPANKILSLKKEAQIMFIKNDTSHSKKYFNGKLGTVYEITEKQIIVKDNKGELIKVKPAIWNKIRYSYNKKEKKVEAEKIGLFVQFPLRLAWAITVHKSQGLTFESLKADLKDAFSPGQVYVALSRCTSLKGLYLESEIPLKAIKSQFNVLSFSKEVSPYRIIADKIAQGKSDFFFKESKKQKEIGKLNEALKYINKSLSFYSSAKLLKFKESLHKDLYQKKNKQNREITNSLRFSGADKKLKMEKLIKIIEANYNLLKNYIEMDMDKESMLETLQSQKKSTFKLLNNFTNEESVSKELSSLLTKEWWESLSQKWKKVLLLNIEIIDIYKNHIWLTNEWNKHPLHAYKNYYHKDFQVSENLDIKKILIHLNNLDSIIIYGIDDSLEPLTYLQNIKHLEINCLKSEGQHTQERYTYDFSILTQLQNLKVLKLQDLPDDADLSSLKDLKNLIYLYKDGNSSIPYLKNLKVLKCSGDEPEMRKDDFVLENVIILDIHNDNDRVTYDFHNTPFTLFKSLKKFPKLIYLEIGRALPEKHRDFKIITELPNLKKFICITKSIKVGNRSIKEEFNSISFNDIAENLLEKKVYVSVDGKYLTPKISKFYN</sequence>
<evidence type="ECO:0000313" key="2">
    <source>
        <dbReference type="EMBL" id="KOY51947.1"/>
    </source>
</evidence>
<dbReference type="EMBL" id="LGBR01000001">
    <property type="protein sequence ID" value="KOY51947.1"/>
    <property type="molecule type" value="Genomic_DNA"/>
</dbReference>
<dbReference type="PANTHER" id="PTHR47642:SF5">
    <property type="entry name" value="ATP-DEPENDENT DNA HELICASE"/>
    <property type="match status" value="1"/>
</dbReference>
<dbReference type="CDD" id="cd18809">
    <property type="entry name" value="SF1_C_RecD"/>
    <property type="match status" value="1"/>
</dbReference>
<dbReference type="InterPro" id="IPR027417">
    <property type="entry name" value="P-loop_NTPase"/>
</dbReference>
<dbReference type="Proteomes" id="UP000183071">
    <property type="component" value="Unassembled WGS sequence"/>
</dbReference>
<evidence type="ECO:0000313" key="4">
    <source>
        <dbReference type="Proteomes" id="UP000037716"/>
    </source>
</evidence>
<dbReference type="SUPFAM" id="SSF52540">
    <property type="entry name" value="P-loop containing nucleoside triphosphate hydrolases"/>
    <property type="match status" value="2"/>
</dbReference>
<reference evidence="2 4" key="1">
    <citation type="submission" date="2015-07" db="EMBL/GenBank/DDBJ databases">
        <title>Genome of Polaribacter dokdonenesis DSW-5, isolated from seawater off Dokdo in Korea.</title>
        <authorList>
            <person name="Yoon K."/>
            <person name="Song J.Y."/>
            <person name="Kim J.F."/>
        </authorList>
    </citation>
    <scope>NUCLEOTIDE SEQUENCE [LARGE SCALE GENOMIC DNA]</scope>
    <source>
        <strain evidence="2 4">DSW-5</strain>
    </source>
</reference>
<dbReference type="PRINTS" id="PR00364">
    <property type="entry name" value="DISEASERSIST"/>
</dbReference>
<keyword evidence="2" id="KW-0378">Hydrolase</keyword>
<accession>A0A0N0CFK0</accession>
<dbReference type="SUPFAM" id="SSF52047">
    <property type="entry name" value="RNI-like"/>
    <property type="match status" value="1"/>
</dbReference>
<dbReference type="STRING" id="1300348.I602_1507"/>